<dbReference type="AlphaFoldDB" id="A0A4P9YIZ7"/>
<dbReference type="PANTHER" id="PTHR14217">
    <property type="entry name" value="INOSITOL-TETRAKISPHOSPHATE 1-KINASE"/>
    <property type="match status" value="1"/>
</dbReference>
<evidence type="ECO:0000256" key="4">
    <source>
        <dbReference type="ARBA" id="ARBA00022679"/>
    </source>
</evidence>
<evidence type="ECO:0000256" key="9">
    <source>
        <dbReference type="ARBA" id="ARBA00022842"/>
    </source>
</evidence>
<evidence type="ECO:0000259" key="11">
    <source>
        <dbReference type="Pfam" id="PF05770"/>
    </source>
</evidence>
<evidence type="ECO:0000256" key="1">
    <source>
        <dbReference type="ARBA" id="ARBA00001946"/>
    </source>
</evidence>
<dbReference type="InterPro" id="IPR008656">
    <property type="entry name" value="Inositol_tetrakis-P_1-kinase"/>
</dbReference>
<keyword evidence="5" id="KW-0479">Metal-binding</keyword>
<dbReference type="GO" id="GO:0032957">
    <property type="term" value="P:inositol trisphosphate metabolic process"/>
    <property type="evidence" value="ECO:0007669"/>
    <property type="project" value="InterPro"/>
</dbReference>
<dbReference type="EMBL" id="ML005204">
    <property type="protein sequence ID" value="RKP19557.1"/>
    <property type="molecule type" value="Genomic_DNA"/>
</dbReference>
<evidence type="ECO:0000256" key="8">
    <source>
        <dbReference type="ARBA" id="ARBA00022840"/>
    </source>
</evidence>
<evidence type="ECO:0000313" key="13">
    <source>
        <dbReference type="Proteomes" id="UP000281549"/>
    </source>
</evidence>
<keyword evidence="7" id="KW-0418">Kinase</keyword>
<proteinExistence type="inferred from homology"/>
<accession>A0A4P9YIZ7</accession>
<evidence type="ECO:0000256" key="2">
    <source>
        <dbReference type="ARBA" id="ARBA00009601"/>
    </source>
</evidence>
<evidence type="ECO:0000256" key="3">
    <source>
        <dbReference type="ARBA" id="ARBA00012017"/>
    </source>
</evidence>
<dbReference type="PANTHER" id="PTHR14217:SF1">
    <property type="entry name" value="INOSITOL-TETRAKISPHOSPHATE 1-KINASE"/>
    <property type="match status" value="1"/>
</dbReference>
<dbReference type="GO" id="GO:0000287">
    <property type="term" value="F:magnesium ion binding"/>
    <property type="evidence" value="ECO:0007669"/>
    <property type="project" value="InterPro"/>
</dbReference>
<organism evidence="12 13">
    <name type="scientific">Rozella allomycis (strain CSF55)</name>
    <dbReference type="NCBI Taxonomy" id="988480"/>
    <lineage>
        <taxon>Eukaryota</taxon>
        <taxon>Fungi</taxon>
        <taxon>Fungi incertae sedis</taxon>
        <taxon>Cryptomycota</taxon>
        <taxon>Cryptomycota incertae sedis</taxon>
        <taxon>Rozella</taxon>
    </lineage>
</organism>
<keyword evidence="6" id="KW-0547">Nucleotide-binding</keyword>
<dbReference type="Proteomes" id="UP000281549">
    <property type="component" value="Unassembled WGS sequence"/>
</dbReference>
<keyword evidence="9" id="KW-0460">Magnesium</keyword>
<gene>
    <name evidence="12" type="ORF">ROZALSC1DRAFT_28869</name>
</gene>
<sequence>PVIGKCYSATSKSNSHKMFICSDPKYLPSNENIMLQSFIPHYGQVGKIYVIGDDFCLKFRPSFYLPSSNFGLIQFDSQEMPKNFKLGTKDNHNSSLSFSASLDLEAANISNGQLCNLIDSVKKAVGLDLIGIDIIKSEVDKKWYVIDVNYFPGYNDFPDLKETFERFILCKLNGHVNKADPKRDLKTKTKSNFGYAIYVVYFYVITVLII</sequence>
<evidence type="ECO:0000313" key="12">
    <source>
        <dbReference type="EMBL" id="RKP19557.1"/>
    </source>
</evidence>
<evidence type="ECO:0000256" key="7">
    <source>
        <dbReference type="ARBA" id="ARBA00022777"/>
    </source>
</evidence>
<dbReference type="GO" id="GO:0052725">
    <property type="term" value="F:inositol-1,3,4-trisphosphate 6-kinase activity"/>
    <property type="evidence" value="ECO:0007669"/>
    <property type="project" value="InterPro"/>
</dbReference>
<dbReference type="GO" id="GO:0005524">
    <property type="term" value="F:ATP binding"/>
    <property type="evidence" value="ECO:0007669"/>
    <property type="project" value="UniProtKB-KW"/>
</dbReference>
<keyword evidence="10" id="KW-1133">Transmembrane helix</keyword>
<comment type="cofactor">
    <cofactor evidence="1">
        <name>Mg(2+)</name>
        <dbReference type="ChEBI" id="CHEBI:18420"/>
    </cofactor>
</comment>
<evidence type="ECO:0000256" key="5">
    <source>
        <dbReference type="ARBA" id="ARBA00022723"/>
    </source>
</evidence>
<dbReference type="GO" id="GO:0047325">
    <property type="term" value="F:inositol-3,4,5,6-tetrakisphosphate 1-kinase activity"/>
    <property type="evidence" value="ECO:0007669"/>
    <property type="project" value="InterPro"/>
</dbReference>
<dbReference type="InterPro" id="IPR040464">
    <property type="entry name" value="InsP(3)kin_ATP-grasp"/>
</dbReference>
<keyword evidence="4" id="KW-0808">Transferase</keyword>
<feature type="non-terminal residue" evidence="12">
    <location>
        <position position="1"/>
    </location>
</feature>
<keyword evidence="8" id="KW-0067">ATP-binding</keyword>
<dbReference type="Gene3D" id="3.30.470.20">
    <property type="entry name" value="ATP-grasp fold, B domain"/>
    <property type="match status" value="1"/>
</dbReference>
<dbReference type="EC" id="2.7.1.159" evidence="3"/>
<evidence type="ECO:0000256" key="6">
    <source>
        <dbReference type="ARBA" id="ARBA00022741"/>
    </source>
</evidence>
<protein>
    <recommendedName>
        <fullName evidence="3">inositol-1,3,4-trisphosphate 5/6-kinase</fullName>
        <ecNumber evidence="3">2.7.1.159</ecNumber>
    </recommendedName>
</protein>
<dbReference type="Pfam" id="PF05770">
    <property type="entry name" value="Ins134_P3_kin"/>
    <property type="match status" value="1"/>
</dbReference>
<comment type="similarity">
    <text evidence="2">Belongs to the ITPK1 family.</text>
</comment>
<feature type="transmembrane region" description="Helical" evidence="10">
    <location>
        <begin position="192"/>
        <end position="209"/>
    </location>
</feature>
<dbReference type="SUPFAM" id="SSF56059">
    <property type="entry name" value="Glutathione synthetase ATP-binding domain-like"/>
    <property type="match status" value="1"/>
</dbReference>
<evidence type="ECO:0000256" key="10">
    <source>
        <dbReference type="SAM" id="Phobius"/>
    </source>
</evidence>
<feature type="domain" description="Inositol 1,3,4-trisphosphate 5/6-kinase ATP-grasp" evidence="11">
    <location>
        <begin position="1"/>
        <end position="169"/>
    </location>
</feature>
<reference evidence="13" key="1">
    <citation type="journal article" date="2018" name="Nat. Microbiol.">
        <title>Leveraging single-cell genomics to expand the fungal tree of life.</title>
        <authorList>
            <person name="Ahrendt S.R."/>
            <person name="Quandt C.A."/>
            <person name="Ciobanu D."/>
            <person name="Clum A."/>
            <person name="Salamov A."/>
            <person name="Andreopoulos B."/>
            <person name="Cheng J.F."/>
            <person name="Woyke T."/>
            <person name="Pelin A."/>
            <person name="Henrissat B."/>
            <person name="Reynolds N.K."/>
            <person name="Benny G.L."/>
            <person name="Smith M.E."/>
            <person name="James T.Y."/>
            <person name="Grigoriev I.V."/>
        </authorList>
    </citation>
    <scope>NUCLEOTIDE SEQUENCE [LARGE SCALE GENOMIC DNA]</scope>
    <source>
        <strain evidence="13">CSF55</strain>
    </source>
</reference>
<dbReference type="GO" id="GO:0005737">
    <property type="term" value="C:cytoplasm"/>
    <property type="evidence" value="ECO:0007669"/>
    <property type="project" value="TreeGrafter"/>
</dbReference>
<name>A0A4P9YIZ7_ROZAC</name>
<keyword evidence="10" id="KW-0472">Membrane</keyword>
<keyword evidence="10" id="KW-0812">Transmembrane</keyword>
<dbReference type="GO" id="GO:0052726">
    <property type="term" value="F:inositol-1,3,4-trisphosphate 5-kinase activity"/>
    <property type="evidence" value="ECO:0007669"/>
    <property type="project" value="InterPro"/>
</dbReference>